<dbReference type="GO" id="GO:0003688">
    <property type="term" value="F:DNA replication origin binding"/>
    <property type="evidence" value="ECO:0007669"/>
    <property type="project" value="TreeGrafter"/>
</dbReference>
<dbReference type="EMBL" id="BARS01017343">
    <property type="protein sequence ID" value="GAF96826.1"/>
    <property type="molecule type" value="Genomic_DNA"/>
</dbReference>
<feature type="domain" description="Chromosomal replication initiator DnaA C-terminal" evidence="1">
    <location>
        <begin position="53"/>
        <end position="122"/>
    </location>
</feature>
<sequence>TEDAADILAAGLPATAQRLNAALSELAAAVGSEPIDARAARHYVENHTPEQVTLKTIAAAVAGHFEVKVGGLRGPTRRQAVVRARGVAMYLARELTGKSFAEIGRYFGRRDHTTVMHACNKTALLRQEDEEIRQALERLEEKVGGTPCL</sequence>
<dbReference type="AlphaFoldDB" id="X0UBW8"/>
<dbReference type="Pfam" id="PF08299">
    <property type="entry name" value="Bac_DnaA_C"/>
    <property type="match status" value="1"/>
</dbReference>
<dbReference type="SMART" id="SM00760">
    <property type="entry name" value="Bac_DnaA_C"/>
    <property type="match status" value="1"/>
</dbReference>
<dbReference type="GO" id="GO:0006275">
    <property type="term" value="P:regulation of DNA replication"/>
    <property type="evidence" value="ECO:0007669"/>
    <property type="project" value="InterPro"/>
</dbReference>
<dbReference type="PANTHER" id="PTHR30050:SF2">
    <property type="entry name" value="CHROMOSOMAL REPLICATION INITIATOR PROTEIN DNAA"/>
    <property type="match status" value="1"/>
</dbReference>
<reference evidence="2" key="1">
    <citation type="journal article" date="2014" name="Front. Microbiol.">
        <title>High frequency of phylogenetically diverse reductive dehalogenase-homologous genes in deep subseafloor sedimentary metagenomes.</title>
        <authorList>
            <person name="Kawai M."/>
            <person name="Futagami T."/>
            <person name="Toyoda A."/>
            <person name="Takaki Y."/>
            <person name="Nishi S."/>
            <person name="Hori S."/>
            <person name="Arai W."/>
            <person name="Tsubouchi T."/>
            <person name="Morono Y."/>
            <person name="Uchiyama I."/>
            <person name="Ito T."/>
            <person name="Fujiyama A."/>
            <person name="Inagaki F."/>
            <person name="Takami H."/>
        </authorList>
    </citation>
    <scope>NUCLEOTIDE SEQUENCE</scope>
    <source>
        <strain evidence="2">Expedition CK06-06</strain>
    </source>
</reference>
<comment type="caution">
    <text evidence="2">The sequence shown here is derived from an EMBL/GenBank/DDBJ whole genome shotgun (WGS) entry which is preliminary data.</text>
</comment>
<gene>
    <name evidence="2" type="ORF">S01H1_28382</name>
</gene>
<name>X0UBW8_9ZZZZ</name>
<accession>X0UBW8</accession>
<dbReference type="GO" id="GO:0006270">
    <property type="term" value="P:DNA replication initiation"/>
    <property type="evidence" value="ECO:0007669"/>
    <property type="project" value="InterPro"/>
</dbReference>
<dbReference type="Gene3D" id="1.10.1750.10">
    <property type="match status" value="1"/>
</dbReference>
<dbReference type="InterPro" id="IPR013159">
    <property type="entry name" value="DnaA_C"/>
</dbReference>
<feature type="non-terminal residue" evidence="2">
    <location>
        <position position="1"/>
    </location>
</feature>
<proteinExistence type="predicted"/>
<dbReference type="GO" id="GO:0005886">
    <property type="term" value="C:plasma membrane"/>
    <property type="evidence" value="ECO:0007669"/>
    <property type="project" value="TreeGrafter"/>
</dbReference>
<evidence type="ECO:0000259" key="1">
    <source>
        <dbReference type="SMART" id="SM00760"/>
    </source>
</evidence>
<protein>
    <recommendedName>
        <fullName evidence="1">Chromosomal replication initiator DnaA C-terminal domain-containing protein</fullName>
    </recommendedName>
</protein>
<dbReference type="InterPro" id="IPR010921">
    <property type="entry name" value="Trp_repressor/repl_initiator"/>
</dbReference>
<evidence type="ECO:0000313" key="2">
    <source>
        <dbReference type="EMBL" id="GAF96826.1"/>
    </source>
</evidence>
<organism evidence="2">
    <name type="scientific">marine sediment metagenome</name>
    <dbReference type="NCBI Taxonomy" id="412755"/>
    <lineage>
        <taxon>unclassified sequences</taxon>
        <taxon>metagenomes</taxon>
        <taxon>ecological metagenomes</taxon>
    </lineage>
</organism>
<dbReference type="GO" id="GO:0005524">
    <property type="term" value="F:ATP binding"/>
    <property type="evidence" value="ECO:0007669"/>
    <property type="project" value="InterPro"/>
</dbReference>
<dbReference type="PANTHER" id="PTHR30050">
    <property type="entry name" value="CHROMOSOMAL REPLICATION INITIATOR PROTEIN DNAA"/>
    <property type="match status" value="1"/>
</dbReference>
<dbReference type="CDD" id="cd06571">
    <property type="entry name" value="Bac_DnaA_C"/>
    <property type="match status" value="1"/>
</dbReference>
<dbReference type="SUPFAM" id="SSF48295">
    <property type="entry name" value="TrpR-like"/>
    <property type="match status" value="1"/>
</dbReference>